<dbReference type="STRING" id="361077.A0A152A2F7"/>
<protein>
    <submittedName>
        <fullName evidence="8">Lysosomal integral membrane glycoprotein</fullName>
    </submittedName>
</protein>
<evidence type="ECO:0000256" key="5">
    <source>
        <dbReference type="ARBA" id="ARBA00023136"/>
    </source>
</evidence>
<comment type="subcellular location">
    <subcellularLocation>
        <location evidence="1">Membrane</location>
    </subcellularLocation>
</comment>
<keyword evidence="6" id="KW-0325">Glycoprotein</keyword>
<dbReference type="Proteomes" id="UP000076078">
    <property type="component" value="Unassembled WGS sequence"/>
</dbReference>
<evidence type="ECO:0000256" key="4">
    <source>
        <dbReference type="ARBA" id="ARBA00022989"/>
    </source>
</evidence>
<keyword evidence="3 7" id="KW-0812">Transmembrane</keyword>
<name>A0A152A2F7_TIELA</name>
<dbReference type="FunCoup" id="A0A152A2F7">
    <property type="interactions" value="1"/>
</dbReference>
<dbReference type="OMA" id="CALQQNN"/>
<dbReference type="InterPro" id="IPR002159">
    <property type="entry name" value="CD36_fam"/>
</dbReference>
<evidence type="ECO:0000313" key="8">
    <source>
        <dbReference type="EMBL" id="KYR00251.1"/>
    </source>
</evidence>
<dbReference type="GO" id="GO:0012506">
    <property type="term" value="C:vesicle membrane"/>
    <property type="evidence" value="ECO:0007669"/>
    <property type="project" value="TreeGrafter"/>
</dbReference>
<feature type="transmembrane region" description="Helical" evidence="7">
    <location>
        <begin position="717"/>
        <end position="740"/>
    </location>
</feature>
<dbReference type="GO" id="GO:0006911">
    <property type="term" value="P:phagocytosis, engulfment"/>
    <property type="evidence" value="ECO:0007669"/>
    <property type="project" value="TreeGrafter"/>
</dbReference>
<evidence type="ECO:0000256" key="2">
    <source>
        <dbReference type="ARBA" id="ARBA00010532"/>
    </source>
</evidence>
<evidence type="ECO:0000256" key="3">
    <source>
        <dbReference type="ARBA" id="ARBA00022692"/>
    </source>
</evidence>
<dbReference type="GO" id="GO:0045335">
    <property type="term" value="C:phagocytic vesicle"/>
    <property type="evidence" value="ECO:0007669"/>
    <property type="project" value="TreeGrafter"/>
</dbReference>
<dbReference type="AlphaFoldDB" id="A0A152A2F7"/>
<proteinExistence type="inferred from homology"/>
<dbReference type="PANTHER" id="PTHR11923:SF51">
    <property type="entry name" value="LYSOSOME MEMBRANE PROTEIN 2"/>
    <property type="match status" value="1"/>
</dbReference>
<accession>A0A152A2F7</accession>
<evidence type="ECO:0000256" key="1">
    <source>
        <dbReference type="ARBA" id="ARBA00004370"/>
    </source>
</evidence>
<dbReference type="EMBL" id="LODT01000016">
    <property type="protein sequence ID" value="KYR00251.1"/>
    <property type="molecule type" value="Genomic_DNA"/>
</dbReference>
<evidence type="ECO:0000256" key="6">
    <source>
        <dbReference type="ARBA" id="ARBA00023180"/>
    </source>
</evidence>
<gene>
    <name evidence="8" type="ORF">DLAC_03414</name>
</gene>
<feature type="transmembrane region" description="Helical" evidence="7">
    <location>
        <begin position="7"/>
        <end position="29"/>
    </location>
</feature>
<comment type="caution">
    <text evidence="8">The sequence shown here is derived from an EMBL/GenBank/DDBJ whole genome shotgun (WGS) entry which is preliminary data.</text>
</comment>
<dbReference type="OrthoDB" id="195015at2759"/>
<evidence type="ECO:0000313" key="9">
    <source>
        <dbReference type="Proteomes" id="UP000076078"/>
    </source>
</evidence>
<organism evidence="8 9">
    <name type="scientific">Tieghemostelium lacteum</name>
    <name type="common">Slime mold</name>
    <name type="synonym">Dictyostelium lacteum</name>
    <dbReference type="NCBI Taxonomy" id="361077"/>
    <lineage>
        <taxon>Eukaryota</taxon>
        <taxon>Amoebozoa</taxon>
        <taxon>Evosea</taxon>
        <taxon>Eumycetozoa</taxon>
        <taxon>Dictyostelia</taxon>
        <taxon>Dictyosteliales</taxon>
        <taxon>Raperosteliaceae</taxon>
        <taxon>Tieghemostelium</taxon>
    </lineage>
</organism>
<dbReference type="InParanoid" id="A0A152A2F7"/>
<dbReference type="GO" id="GO:0005044">
    <property type="term" value="F:scavenger receptor activity"/>
    <property type="evidence" value="ECO:0007669"/>
    <property type="project" value="TreeGrafter"/>
</dbReference>
<keyword evidence="4 7" id="KW-1133">Transmembrane helix</keyword>
<comment type="similarity">
    <text evidence="2">Belongs to the CD36 family.</text>
</comment>
<dbReference type="PANTHER" id="PTHR11923">
    <property type="entry name" value="SCAVENGER RECEPTOR CLASS B TYPE-1 SR-B1"/>
    <property type="match status" value="1"/>
</dbReference>
<keyword evidence="5 7" id="KW-0472">Membrane</keyword>
<sequence length="755" mass="84345">MANPKGLLIGGLLLFAVGTTLLVISLVLFPSVLTKVGNKAVLSNLIVDSSQSTRYDDWQGDASIENSYIQYYYMWNLTNPQQVINGGIPNYEQIGPINYKYEWTYENVSFIDSGNQVSYQQNKIYIYTSDGSVVDPTTTMITNINPAFYGLMSQLSVAAEEINAQFHGFVTFTVEELLFIIGSGGQMKYFLDYLSSPQSNFTELAYAVNSPKQFTIELNRLLNELGPNSIYTFLDGWANSTATGPTGAGNWTGMYLGEDTQISRESASQILNISNPMSILHSQAVNYWLSACFGNQTQSSILQSNLGITNSQLLQVCQWWLYDFSPKFTDSVLMEMCNVTSMTEVAYCQYLTAQPLGYKSISSFHYTQEPFALGAIEFTMVAQQNFTLPAMKLYEILFTGNLTLLNANNIGLFLNPSNASLWPLNNNDYAIVQEYILTMGQTYTRQTIMDQFYPTSGFIATRSMYDWLWNCSDPLLDFLGQGIDCSLQQNNTLEQLSTIYTGKSNSSMINQYIIYQGYSVVPYWNGTVPVEGVTESGQFAPGQSPDTLTLFEENTLRSIDLVYVEDSTVQGVDTKRYFLKNNSFSASPVFYSPVDGLTNMSSTLNPPLPIFISLWDMYEVPTDIVNKVQGQNPSFNLSGVPLDLEPITGNALYYNLKLQINFYIANDSLMFEPQTTYQNLTSDCYYPLFKVGQTGTPSSSTISTLKSQFKDLHILKLAPVIMAAIVGGILIVIGAIMAFFGYRRLRKVAGYEIIQ</sequence>
<dbReference type="Pfam" id="PF01130">
    <property type="entry name" value="CD36"/>
    <property type="match status" value="2"/>
</dbReference>
<reference evidence="8 9" key="1">
    <citation type="submission" date="2015-12" db="EMBL/GenBank/DDBJ databases">
        <title>Dictyostelia acquired genes for synthesis and detection of signals that induce cell-type specialization by lateral gene transfer from prokaryotes.</title>
        <authorList>
            <person name="Gloeckner G."/>
            <person name="Schaap P."/>
        </authorList>
    </citation>
    <scope>NUCLEOTIDE SEQUENCE [LARGE SCALE GENOMIC DNA]</scope>
    <source>
        <strain evidence="8 9">TK</strain>
    </source>
</reference>
<keyword evidence="9" id="KW-1185">Reference proteome</keyword>
<evidence type="ECO:0000256" key="7">
    <source>
        <dbReference type="SAM" id="Phobius"/>
    </source>
</evidence>